<reference evidence="8" key="1">
    <citation type="journal article" date="2014" name="Science">
        <title>Ancient hybridizations among the ancestral genomes of bread wheat.</title>
        <authorList>
            <consortium name="International Wheat Genome Sequencing Consortium,"/>
            <person name="Marcussen T."/>
            <person name="Sandve S.R."/>
            <person name="Heier L."/>
            <person name="Spannagl M."/>
            <person name="Pfeifer M."/>
            <person name="Jakobsen K.S."/>
            <person name="Wulff B.B."/>
            <person name="Steuernagel B."/>
            <person name="Mayer K.F."/>
            <person name="Olsen O.A."/>
        </authorList>
    </citation>
    <scope>NUCLEOTIDE SEQUENCE [LARGE SCALE GENOMIC DNA]</scope>
    <source>
        <strain evidence="8">cv. AL8/78</strain>
    </source>
</reference>
<evidence type="ECO:0000256" key="3">
    <source>
        <dbReference type="ARBA" id="ARBA00022801"/>
    </source>
</evidence>
<evidence type="ECO:0000256" key="2">
    <source>
        <dbReference type="ARBA" id="ARBA00022741"/>
    </source>
</evidence>
<dbReference type="GO" id="GO:0005634">
    <property type="term" value="C:nucleus"/>
    <property type="evidence" value="ECO:0007669"/>
    <property type="project" value="UniProtKB-SubCell"/>
</dbReference>
<evidence type="ECO:0000313" key="7">
    <source>
        <dbReference type="EnsemblPlants" id="AET6Gv20628900.7"/>
    </source>
</evidence>
<reference evidence="7" key="5">
    <citation type="journal article" date="2021" name="G3 (Bethesda)">
        <title>Aegilops tauschii genome assembly Aet v5.0 features greater sequence contiguity and improved annotation.</title>
        <authorList>
            <person name="Wang L."/>
            <person name="Zhu T."/>
            <person name="Rodriguez J.C."/>
            <person name="Deal K.R."/>
            <person name="Dubcovsky J."/>
            <person name="McGuire P.E."/>
            <person name="Lux T."/>
            <person name="Spannagl M."/>
            <person name="Mayer K.F.X."/>
            <person name="Baldrich P."/>
            <person name="Meyers B.C."/>
            <person name="Huo N."/>
            <person name="Gu Y.Q."/>
            <person name="Zhou H."/>
            <person name="Devos K.M."/>
            <person name="Bennetzen J.L."/>
            <person name="Unver T."/>
            <person name="Budak H."/>
            <person name="Gulick P.J."/>
            <person name="Galiba G."/>
            <person name="Kalapos B."/>
            <person name="Nelson D.R."/>
            <person name="Li P."/>
            <person name="You F.M."/>
            <person name="Luo M.C."/>
            <person name="Dvorak J."/>
        </authorList>
    </citation>
    <scope>NUCLEOTIDE SEQUENCE [LARGE SCALE GENOMIC DNA]</scope>
    <source>
        <strain evidence="7">cv. AL8/78</strain>
    </source>
</reference>
<evidence type="ECO:0000256" key="1">
    <source>
        <dbReference type="ARBA" id="ARBA00004123"/>
    </source>
</evidence>
<dbReference type="PANTHER" id="PTHR45821">
    <property type="entry name" value="SNF2 DOMAIN-CONTAINING PROTEIN CLASSY 2-RELATED"/>
    <property type="match status" value="1"/>
</dbReference>
<comment type="subcellular location">
    <subcellularLocation>
        <location evidence="1">Nucleus</location>
    </subcellularLocation>
</comment>
<evidence type="ECO:0008006" key="9">
    <source>
        <dbReference type="Google" id="ProtNLM"/>
    </source>
</evidence>
<protein>
    <recommendedName>
        <fullName evidence="9">Helicase C-terminal domain-containing protein</fullName>
    </recommendedName>
</protein>
<evidence type="ECO:0000256" key="4">
    <source>
        <dbReference type="ARBA" id="ARBA00022806"/>
    </source>
</evidence>
<keyword evidence="2" id="KW-0547">Nucleotide-binding</keyword>
<dbReference type="EnsemblPlants" id="AET6Gv20628900.7">
    <property type="protein sequence ID" value="AET6Gv20628900.7"/>
    <property type="gene ID" value="AET6Gv20628900"/>
</dbReference>
<dbReference type="Proteomes" id="UP000015105">
    <property type="component" value="Chromosome 6D"/>
</dbReference>
<reference evidence="8" key="2">
    <citation type="journal article" date="2017" name="Nat. Plants">
        <title>The Aegilops tauschii genome reveals multiple impacts of transposons.</title>
        <authorList>
            <person name="Zhao G."/>
            <person name="Zou C."/>
            <person name="Li K."/>
            <person name="Wang K."/>
            <person name="Li T."/>
            <person name="Gao L."/>
            <person name="Zhang X."/>
            <person name="Wang H."/>
            <person name="Yang Z."/>
            <person name="Liu X."/>
            <person name="Jiang W."/>
            <person name="Mao L."/>
            <person name="Kong X."/>
            <person name="Jiao Y."/>
            <person name="Jia J."/>
        </authorList>
    </citation>
    <scope>NUCLEOTIDE SEQUENCE [LARGE SCALE GENOMIC DNA]</scope>
    <source>
        <strain evidence="8">cv. AL8/78</strain>
    </source>
</reference>
<name>A0A453P6U3_AEGTS</name>
<organism evidence="7 8">
    <name type="scientific">Aegilops tauschii subsp. strangulata</name>
    <name type="common">Goatgrass</name>
    <dbReference type="NCBI Taxonomy" id="200361"/>
    <lineage>
        <taxon>Eukaryota</taxon>
        <taxon>Viridiplantae</taxon>
        <taxon>Streptophyta</taxon>
        <taxon>Embryophyta</taxon>
        <taxon>Tracheophyta</taxon>
        <taxon>Spermatophyta</taxon>
        <taxon>Magnoliopsida</taxon>
        <taxon>Liliopsida</taxon>
        <taxon>Poales</taxon>
        <taxon>Poaceae</taxon>
        <taxon>BOP clade</taxon>
        <taxon>Pooideae</taxon>
        <taxon>Triticodae</taxon>
        <taxon>Triticeae</taxon>
        <taxon>Triticinae</taxon>
        <taxon>Aegilops</taxon>
    </lineage>
</organism>
<dbReference type="AlphaFoldDB" id="A0A453P6U3"/>
<dbReference type="GO" id="GO:0080188">
    <property type="term" value="P:gene silencing by siRNA-directed DNA methylation"/>
    <property type="evidence" value="ECO:0007669"/>
    <property type="project" value="InterPro"/>
</dbReference>
<keyword evidence="6" id="KW-0539">Nucleus</keyword>
<keyword evidence="5" id="KW-0067">ATP-binding</keyword>
<dbReference type="CDD" id="cd18793">
    <property type="entry name" value="SF2_C_SNF"/>
    <property type="match status" value="1"/>
</dbReference>
<sequence>ITLVGASRVVLLDVVWNPSVGRQAIGRAYRIGQQKIVHTYNLIAEGTQEKAKYDTQAKKDQMSKLLFSSEPQPTECSRSSEFISNDRILEQMTEDEDLKEMFVSILPSQW</sequence>
<evidence type="ECO:0000256" key="5">
    <source>
        <dbReference type="ARBA" id="ARBA00022840"/>
    </source>
</evidence>
<dbReference type="Gene3D" id="3.40.50.300">
    <property type="entry name" value="P-loop containing nucleotide triphosphate hydrolases"/>
    <property type="match status" value="1"/>
</dbReference>
<accession>A0A453P6U3</accession>
<dbReference type="InterPro" id="IPR044567">
    <property type="entry name" value="CLSY/DRD1"/>
</dbReference>
<keyword evidence="4" id="KW-0347">Helicase</keyword>
<proteinExistence type="predicted"/>
<dbReference type="InterPro" id="IPR049730">
    <property type="entry name" value="SNF2/RAD54-like_C"/>
</dbReference>
<reference evidence="7" key="3">
    <citation type="journal article" date="2017" name="Nature">
        <title>Genome sequence of the progenitor of the wheat D genome Aegilops tauschii.</title>
        <authorList>
            <person name="Luo M.C."/>
            <person name="Gu Y.Q."/>
            <person name="Puiu D."/>
            <person name="Wang H."/>
            <person name="Twardziok S.O."/>
            <person name="Deal K.R."/>
            <person name="Huo N."/>
            <person name="Zhu T."/>
            <person name="Wang L."/>
            <person name="Wang Y."/>
            <person name="McGuire P.E."/>
            <person name="Liu S."/>
            <person name="Long H."/>
            <person name="Ramasamy R.K."/>
            <person name="Rodriguez J.C."/>
            <person name="Van S.L."/>
            <person name="Yuan L."/>
            <person name="Wang Z."/>
            <person name="Xia Z."/>
            <person name="Xiao L."/>
            <person name="Anderson O.D."/>
            <person name="Ouyang S."/>
            <person name="Liang Y."/>
            <person name="Zimin A.V."/>
            <person name="Pertea G."/>
            <person name="Qi P."/>
            <person name="Bennetzen J.L."/>
            <person name="Dai X."/>
            <person name="Dawson M.W."/>
            <person name="Muller H.G."/>
            <person name="Kugler K."/>
            <person name="Rivarola-Duarte L."/>
            <person name="Spannagl M."/>
            <person name="Mayer K.F.X."/>
            <person name="Lu F.H."/>
            <person name="Bevan M.W."/>
            <person name="Leroy P."/>
            <person name="Li P."/>
            <person name="You F.M."/>
            <person name="Sun Q."/>
            <person name="Liu Z."/>
            <person name="Lyons E."/>
            <person name="Wicker T."/>
            <person name="Salzberg S.L."/>
            <person name="Devos K.M."/>
            <person name="Dvorak J."/>
        </authorList>
    </citation>
    <scope>NUCLEOTIDE SEQUENCE [LARGE SCALE GENOMIC DNA]</scope>
    <source>
        <strain evidence="7">cv. AL8/78</strain>
    </source>
</reference>
<dbReference type="GO" id="GO:0016787">
    <property type="term" value="F:hydrolase activity"/>
    <property type="evidence" value="ECO:0007669"/>
    <property type="project" value="UniProtKB-KW"/>
</dbReference>
<keyword evidence="8" id="KW-1185">Reference proteome</keyword>
<dbReference type="GO" id="GO:0004386">
    <property type="term" value="F:helicase activity"/>
    <property type="evidence" value="ECO:0007669"/>
    <property type="project" value="UniProtKB-KW"/>
</dbReference>
<dbReference type="InterPro" id="IPR027417">
    <property type="entry name" value="P-loop_NTPase"/>
</dbReference>
<dbReference type="Gramene" id="AET6Gv20628900.7">
    <property type="protein sequence ID" value="AET6Gv20628900.7"/>
    <property type="gene ID" value="AET6Gv20628900"/>
</dbReference>
<dbReference type="SUPFAM" id="SSF52540">
    <property type="entry name" value="P-loop containing nucleoside triphosphate hydrolases"/>
    <property type="match status" value="1"/>
</dbReference>
<keyword evidence="3" id="KW-0378">Hydrolase</keyword>
<reference evidence="7" key="4">
    <citation type="submission" date="2019-03" db="UniProtKB">
        <authorList>
            <consortium name="EnsemblPlants"/>
        </authorList>
    </citation>
    <scope>IDENTIFICATION</scope>
</reference>
<evidence type="ECO:0000256" key="6">
    <source>
        <dbReference type="ARBA" id="ARBA00023242"/>
    </source>
</evidence>
<evidence type="ECO:0000313" key="8">
    <source>
        <dbReference type="Proteomes" id="UP000015105"/>
    </source>
</evidence>
<dbReference type="GO" id="GO:0005524">
    <property type="term" value="F:ATP binding"/>
    <property type="evidence" value="ECO:0007669"/>
    <property type="project" value="UniProtKB-KW"/>
</dbReference>
<dbReference type="PANTHER" id="PTHR45821:SF5">
    <property type="entry name" value="SNF2 DOMAIN-CONTAINING PROTEIN CLASSY 4"/>
    <property type="match status" value="1"/>
</dbReference>